<evidence type="ECO:0000256" key="1">
    <source>
        <dbReference type="SAM" id="Phobius"/>
    </source>
</evidence>
<evidence type="ECO:0000313" key="4">
    <source>
        <dbReference type="EMBL" id="VFK05883.1"/>
    </source>
</evidence>
<sequence length="90" mass="10565">MLNLIGKALTENWGIFAPFLLYAAYLVRYFLVRKPLQTGIYNNLAADLLDPVGRESAMARIGAPNRWSIFYRGFLDWLLGFFDRWFREGW</sequence>
<dbReference type="EMBL" id="CAADFL010000006">
    <property type="protein sequence ID" value="VFK05883.1"/>
    <property type="molecule type" value="Genomic_DNA"/>
</dbReference>
<gene>
    <name evidence="3" type="ORF">BECKFM1743A_GA0114220_100944</name>
    <name evidence="4" type="ORF">BECKFM1743B_GA0114221_100064</name>
    <name evidence="2" type="ORF">BECKFM1743C_GA0114222_100234</name>
</gene>
<accession>A0A450SF84</accession>
<dbReference type="EMBL" id="CAADFA010000023">
    <property type="protein sequence ID" value="VFJ45263.1"/>
    <property type="molecule type" value="Genomic_DNA"/>
</dbReference>
<keyword evidence="1" id="KW-0812">Transmembrane</keyword>
<dbReference type="AlphaFoldDB" id="A0A450SF84"/>
<feature type="transmembrane region" description="Helical" evidence="1">
    <location>
        <begin position="12"/>
        <end position="31"/>
    </location>
</feature>
<name>A0A450SF84_9GAMM</name>
<evidence type="ECO:0000313" key="2">
    <source>
        <dbReference type="EMBL" id="VFJ45263.1"/>
    </source>
</evidence>
<reference evidence="3" key="1">
    <citation type="submission" date="2019-02" db="EMBL/GenBank/DDBJ databases">
        <authorList>
            <person name="Gruber-Vodicka R. H."/>
            <person name="Seah K. B. B."/>
        </authorList>
    </citation>
    <scope>NUCLEOTIDE SEQUENCE</scope>
    <source>
        <strain evidence="3">BECK_BZ163</strain>
        <strain evidence="4">BECK_BZ164</strain>
        <strain evidence="2">BECK_BZ165</strain>
    </source>
</reference>
<organism evidence="3">
    <name type="scientific">Candidatus Kentrum sp. FM</name>
    <dbReference type="NCBI Taxonomy" id="2126340"/>
    <lineage>
        <taxon>Bacteria</taxon>
        <taxon>Pseudomonadati</taxon>
        <taxon>Pseudomonadota</taxon>
        <taxon>Gammaproteobacteria</taxon>
        <taxon>Candidatus Kentrum</taxon>
    </lineage>
</organism>
<keyword evidence="1" id="KW-1133">Transmembrane helix</keyword>
<protein>
    <submittedName>
        <fullName evidence="3">Uncharacterized protein</fullName>
    </submittedName>
</protein>
<dbReference type="EMBL" id="CAADEZ010000094">
    <property type="protein sequence ID" value="VFJ51468.1"/>
    <property type="molecule type" value="Genomic_DNA"/>
</dbReference>
<evidence type="ECO:0000313" key="3">
    <source>
        <dbReference type="EMBL" id="VFJ51468.1"/>
    </source>
</evidence>
<keyword evidence="1" id="KW-0472">Membrane</keyword>
<proteinExistence type="predicted"/>